<comment type="caution">
    <text evidence="1">The sequence shown here is derived from an EMBL/GenBank/DDBJ whole genome shotgun (WGS) entry which is preliminary data.</text>
</comment>
<dbReference type="Proteomes" id="UP000248724">
    <property type="component" value="Unassembled WGS sequence"/>
</dbReference>
<evidence type="ECO:0000313" key="1">
    <source>
        <dbReference type="EMBL" id="PZR78002.1"/>
    </source>
</evidence>
<name>A0A2W5YYJ8_9BACT</name>
<organism evidence="1 2">
    <name type="scientific">Candidatus Aeolococcus gillhamiae</name>
    <dbReference type="NCBI Taxonomy" id="3127015"/>
    <lineage>
        <taxon>Bacteria</taxon>
        <taxon>Bacillati</taxon>
        <taxon>Candidatus Dormiibacterota</taxon>
        <taxon>Candidatus Dormibacteria</taxon>
        <taxon>Candidatus Aeolococcales</taxon>
        <taxon>Candidatus Aeolococcaceae</taxon>
        <taxon>Candidatus Aeolococcus</taxon>
    </lineage>
</organism>
<gene>
    <name evidence="1" type="ORF">DLM65_14290</name>
</gene>
<dbReference type="Pfam" id="PF12007">
    <property type="entry name" value="DUF3501"/>
    <property type="match status" value="1"/>
</dbReference>
<reference evidence="1 2" key="1">
    <citation type="journal article" date="2017" name="Nature">
        <title>Atmospheric trace gases support primary production in Antarctic desert surface soil.</title>
        <authorList>
            <person name="Ji M."/>
            <person name="Greening C."/>
            <person name="Vanwonterghem I."/>
            <person name="Carere C.R."/>
            <person name="Bay S.K."/>
            <person name="Steen J.A."/>
            <person name="Montgomery K."/>
            <person name="Lines T."/>
            <person name="Beardall J."/>
            <person name="van Dorst J."/>
            <person name="Snape I."/>
            <person name="Stott M.B."/>
            <person name="Hugenholtz P."/>
            <person name="Ferrari B.C."/>
        </authorList>
    </citation>
    <scope>NUCLEOTIDE SEQUENCE [LARGE SCALE GENOMIC DNA]</scope>
    <source>
        <strain evidence="1">RRmetagenome_bin12</strain>
    </source>
</reference>
<accession>A0A2W5YYJ8</accession>
<evidence type="ECO:0000313" key="2">
    <source>
        <dbReference type="Proteomes" id="UP000248724"/>
    </source>
</evidence>
<dbReference type="InterPro" id="IPR021890">
    <property type="entry name" value="DUF3501"/>
</dbReference>
<sequence>MSKVERFAAGEVRIGPAYESERIAVRAELASSAEQRRVALGADLVLVFESRETVRLALEESLRAERTSHHERIAAEADAFSVLTGGGHDLAATLYVDVADPVALAERLGELSGVEDTVYLEVAGRRVAGRPHPADSGSGAFHLLFALDDGQRAALLGGAAVAAGADHQGCRTSITLSADQGRAIGADLRG</sequence>
<dbReference type="AlphaFoldDB" id="A0A2W5YYJ8"/>
<dbReference type="EMBL" id="QHBU01000274">
    <property type="protein sequence ID" value="PZR78002.1"/>
    <property type="molecule type" value="Genomic_DNA"/>
</dbReference>
<evidence type="ECO:0008006" key="3">
    <source>
        <dbReference type="Google" id="ProtNLM"/>
    </source>
</evidence>
<protein>
    <recommendedName>
        <fullName evidence="3">DUF3501 domain-containing protein</fullName>
    </recommendedName>
</protein>
<proteinExistence type="predicted"/>